<gene>
    <name evidence="1" type="ORF">QOZ94_002039</name>
</gene>
<dbReference type="RefSeq" id="WP_237344420.1">
    <property type="nucleotide sequence ID" value="NZ_JABWGX010000004.1"/>
</dbReference>
<dbReference type="EMBL" id="JAUSVY010000004">
    <property type="protein sequence ID" value="MDQ0505243.1"/>
    <property type="molecule type" value="Genomic_DNA"/>
</dbReference>
<organism evidence="1 2">
    <name type="scientific">Xanthobacter agilis</name>
    <dbReference type="NCBI Taxonomy" id="47492"/>
    <lineage>
        <taxon>Bacteria</taxon>
        <taxon>Pseudomonadati</taxon>
        <taxon>Pseudomonadota</taxon>
        <taxon>Alphaproteobacteria</taxon>
        <taxon>Hyphomicrobiales</taxon>
        <taxon>Xanthobacteraceae</taxon>
        <taxon>Xanthobacter</taxon>
    </lineage>
</organism>
<name>A0ABU0LDS3_XANAG</name>
<proteinExistence type="predicted"/>
<protein>
    <submittedName>
        <fullName evidence="1">Uncharacterized protein</fullName>
    </submittedName>
</protein>
<accession>A0ABU0LDS3</accession>
<sequence>MGLAQTAKFECAWLPAGQKPAAEVAALLAAGDPLDKPQVLNAAVDQLRASGLRPALIIDGLVSAYCPSVAANASYTDAQKVARMQAFAARTVRLVYSLESADKIFLDVALPSSVVDAVNAKASAGGVSQQDWLAGVVTTAAQAK</sequence>
<comment type="caution">
    <text evidence="1">The sequence shown here is derived from an EMBL/GenBank/DDBJ whole genome shotgun (WGS) entry which is preliminary data.</text>
</comment>
<reference evidence="1 2" key="1">
    <citation type="submission" date="2023-07" db="EMBL/GenBank/DDBJ databases">
        <title>Genomic Encyclopedia of Type Strains, Phase IV (KMG-IV): sequencing the most valuable type-strain genomes for metagenomic binning, comparative biology and taxonomic classification.</title>
        <authorList>
            <person name="Goeker M."/>
        </authorList>
    </citation>
    <scope>NUCLEOTIDE SEQUENCE [LARGE SCALE GENOMIC DNA]</scope>
    <source>
        <strain evidence="1 2">DSM 3770</strain>
    </source>
</reference>
<evidence type="ECO:0000313" key="2">
    <source>
        <dbReference type="Proteomes" id="UP001241747"/>
    </source>
</evidence>
<keyword evidence="2" id="KW-1185">Reference proteome</keyword>
<evidence type="ECO:0000313" key="1">
    <source>
        <dbReference type="EMBL" id="MDQ0505243.1"/>
    </source>
</evidence>
<dbReference type="Proteomes" id="UP001241747">
    <property type="component" value="Unassembled WGS sequence"/>
</dbReference>